<comment type="subcellular location">
    <subcellularLocation>
        <location evidence="1">Cytoplasm</location>
    </subcellularLocation>
</comment>
<dbReference type="PANTHER" id="PTHR30272:SF1">
    <property type="entry name" value="3-HYDROXYACYL-[ACYL-CARRIER-PROTEIN] DEHYDRATASE"/>
    <property type="match status" value="1"/>
</dbReference>
<feature type="chain" id="PRO_5039909116" evidence="4">
    <location>
        <begin position="18"/>
        <end position="211"/>
    </location>
</feature>
<feature type="signal peptide" evidence="4">
    <location>
        <begin position="1"/>
        <end position="17"/>
    </location>
</feature>
<dbReference type="EMBL" id="JAGRRH010000010">
    <property type="protein sequence ID" value="KAG7363216.1"/>
    <property type="molecule type" value="Genomic_DNA"/>
</dbReference>
<dbReference type="InterPro" id="IPR013114">
    <property type="entry name" value="FabA_FabZ"/>
</dbReference>
<dbReference type="AlphaFoldDB" id="A0A9K3LLY4"/>
<dbReference type="GO" id="GO:0016829">
    <property type="term" value="F:lyase activity"/>
    <property type="evidence" value="ECO:0007669"/>
    <property type="project" value="UniProtKB-KW"/>
</dbReference>
<accession>A0A9K3LLY4</accession>
<dbReference type="FunFam" id="3.10.129.10:FF:000001">
    <property type="entry name" value="3-hydroxyacyl-[acyl-carrier-protein] dehydratase FabZ"/>
    <property type="match status" value="1"/>
</dbReference>
<proteinExistence type="predicted"/>
<comment type="caution">
    <text evidence="5">The sequence shown here is derived from an EMBL/GenBank/DDBJ whole genome shotgun (WGS) entry which is preliminary data.</text>
</comment>
<reference evidence="5" key="2">
    <citation type="submission" date="2021-04" db="EMBL/GenBank/DDBJ databases">
        <authorList>
            <person name="Podell S."/>
        </authorList>
    </citation>
    <scope>NUCLEOTIDE SEQUENCE</scope>
    <source>
        <strain evidence="5">Hildebrandi</strain>
    </source>
</reference>
<protein>
    <submittedName>
        <fullName evidence="5">3R-hydroxyacyl dehydrase</fullName>
    </submittedName>
</protein>
<keyword evidence="4" id="KW-0732">Signal</keyword>
<keyword evidence="6" id="KW-1185">Reference proteome</keyword>
<dbReference type="Proteomes" id="UP000693970">
    <property type="component" value="Unassembled WGS sequence"/>
</dbReference>
<keyword evidence="3" id="KW-0456">Lyase</keyword>
<dbReference type="Pfam" id="PF07977">
    <property type="entry name" value="FabA"/>
    <property type="match status" value="1"/>
</dbReference>
<evidence type="ECO:0000256" key="2">
    <source>
        <dbReference type="ARBA" id="ARBA00022490"/>
    </source>
</evidence>
<dbReference type="PANTHER" id="PTHR30272">
    <property type="entry name" value="3-HYDROXYACYL-[ACYL-CARRIER-PROTEIN] DEHYDRATASE"/>
    <property type="match status" value="1"/>
</dbReference>
<evidence type="ECO:0000256" key="1">
    <source>
        <dbReference type="ARBA" id="ARBA00004496"/>
    </source>
</evidence>
<keyword evidence="2" id="KW-0963">Cytoplasm</keyword>
<dbReference type="CDD" id="cd01288">
    <property type="entry name" value="FabZ"/>
    <property type="match status" value="1"/>
</dbReference>
<evidence type="ECO:0000313" key="6">
    <source>
        <dbReference type="Proteomes" id="UP000693970"/>
    </source>
</evidence>
<dbReference type="NCBIfam" id="NF000582">
    <property type="entry name" value="PRK00006.1"/>
    <property type="match status" value="1"/>
</dbReference>
<dbReference type="GO" id="GO:0005737">
    <property type="term" value="C:cytoplasm"/>
    <property type="evidence" value="ECO:0007669"/>
    <property type="project" value="UniProtKB-SubCell"/>
</dbReference>
<sequence length="211" mass="22384">MKISAALLLASVSCASAFTTPNVPPQQQASSSVMTSLQATVEDETATTFKGAAAISALTKDIETVFSSMDVDKFLPHRYPFALVDKIVEMEPGKRAVGIKCVTKNEDFFNGHFPGQPVMPGVLQLEALAQLAGCVVANTEGVAEGSVYFFGSADGVKWKKPVVPGDTLVMEVEVLKFNKKFGIIKASGKGYTDGQLAVDVAEMTFALAKPE</sequence>
<organism evidence="5 6">
    <name type="scientific">Nitzschia inconspicua</name>
    <dbReference type="NCBI Taxonomy" id="303405"/>
    <lineage>
        <taxon>Eukaryota</taxon>
        <taxon>Sar</taxon>
        <taxon>Stramenopiles</taxon>
        <taxon>Ochrophyta</taxon>
        <taxon>Bacillariophyta</taxon>
        <taxon>Bacillariophyceae</taxon>
        <taxon>Bacillariophycidae</taxon>
        <taxon>Bacillariales</taxon>
        <taxon>Bacillariaceae</taxon>
        <taxon>Nitzschia</taxon>
    </lineage>
</organism>
<evidence type="ECO:0000313" key="5">
    <source>
        <dbReference type="EMBL" id="KAG7363216.1"/>
    </source>
</evidence>
<gene>
    <name evidence="5" type="ORF">IV203_026576</name>
</gene>
<evidence type="ECO:0000256" key="4">
    <source>
        <dbReference type="SAM" id="SignalP"/>
    </source>
</evidence>
<reference evidence="5" key="1">
    <citation type="journal article" date="2021" name="Sci. Rep.">
        <title>Diploid genomic architecture of Nitzschia inconspicua, an elite biomass production diatom.</title>
        <authorList>
            <person name="Oliver A."/>
            <person name="Podell S."/>
            <person name="Pinowska A."/>
            <person name="Traller J.C."/>
            <person name="Smith S.R."/>
            <person name="McClure R."/>
            <person name="Beliaev A."/>
            <person name="Bohutskyi P."/>
            <person name="Hill E.A."/>
            <person name="Rabines A."/>
            <person name="Zheng H."/>
            <person name="Allen L.Z."/>
            <person name="Kuo A."/>
            <person name="Grigoriev I.V."/>
            <person name="Allen A.E."/>
            <person name="Hazlebeck D."/>
            <person name="Allen E.E."/>
        </authorList>
    </citation>
    <scope>NUCLEOTIDE SEQUENCE</scope>
    <source>
        <strain evidence="5">Hildebrandi</strain>
    </source>
</reference>
<dbReference type="OrthoDB" id="4155at2759"/>
<evidence type="ECO:0000256" key="3">
    <source>
        <dbReference type="ARBA" id="ARBA00023239"/>
    </source>
</evidence>
<name>A0A9K3LLY4_9STRA</name>